<dbReference type="STRING" id="225359.A0A2S4PIZ2"/>
<feature type="non-terminal residue" evidence="1">
    <location>
        <position position="1"/>
    </location>
</feature>
<dbReference type="Gene3D" id="3.60.10.10">
    <property type="entry name" value="Endonuclease/exonuclease/phosphatase"/>
    <property type="match status" value="1"/>
</dbReference>
<reference evidence="1 2" key="1">
    <citation type="submission" date="2017-10" db="EMBL/GenBank/DDBJ databases">
        <title>Development of genomic resources for the powdery mildew, Erysiphe pulchra.</title>
        <authorList>
            <person name="Wadl P.A."/>
            <person name="Mack B.M."/>
            <person name="Moore G."/>
            <person name="Beltz S.B."/>
        </authorList>
    </citation>
    <scope>NUCLEOTIDE SEQUENCE [LARGE SCALE GENOMIC DNA]</scope>
    <source>
        <strain evidence="1">Cflorida</strain>
    </source>
</reference>
<dbReference type="InterPro" id="IPR036691">
    <property type="entry name" value="Endo/exonu/phosph_ase_sf"/>
</dbReference>
<comment type="caution">
    <text evidence="1">The sequence shown here is derived from an EMBL/GenBank/DDBJ whole genome shotgun (WGS) entry which is preliminary data.</text>
</comment>
<sequence>ARLLASSGVREILCKHLDYQPSDLTVITRSPTGFALTTKGKKIRQKLLNNSDGISTLGAKLEPASDLLTYRIATVPVTLKTSNGSVTVDDTNLTNEIIRVTNFAPKMVRVHGKSGAGAPHRSWLAHFPREHAPRPGFRLFDESGVAIAYKPRQPIQQFKRCLGFHATRGCSRAPACENCSSTMHSVNECKTPTKCRNCGGLHRSDSRNCLARPSRAGPVTKCQLKTIGQMIQREYHAEARAKAAIIRTETAAINNQTPFIDKNNNKAVNPTNEVTMSEASIVGSLQAPSRLSPTINFLSINVGRGGSTHDIALSRAYDLEIDILLVQEPWWSGKTKSHPGFDCHEPFGGVDVRPRAITYTRKDHLKISAHQIFPSDNPTGDYCWVV</sequence>
<feature type="non-terminal residue" evidence="1">
    <location>
        <position position="386"/>
    </location>
</feature>
<dbReference type="Proteomes" id="UP000237438">
    <property type="component" value="Unassembled WGS sequence"/>
</dbReference>
<name>A0A2S4PIZ2_9PEZI</name>
<accession>A0A2S4PIZ2</accession>
<organism evidence="1 2">
    <name type="scientific">Erysiphe pulchra</name>
    <dbReference type="NCBI Taxonomy" id="225359"/>
    <lineage>
        <taxon>Eukaryota</taxon>
        <taxon>Fungi</taxon>
        <taxon>Dikarya</taxon>
        <taxon>Ascomycota</taxon>
        <taxon>Pezizomycotina</taxon>
        <taxon>Leotiomycetes</taxon>
        <taxon>Erysiphales</taxon>
        <taxon>Erysiphaceae</taxon>
        <taxon>Erysiphe</taxon>
    </lineage>
</organism>
<evidence type="ECO:0008006" key="3">
    <source>
        <dbReference type="Google" id="ProtNLM"/>
    </source>
</evidence>
<keyword evidence="2" id="KW-1185">Reference proteome</keyword>
<dbReference type="OrthoDB" id="3611560at2759"/>
<protein>
    <recommendedName>
        <fullName evidence="3">Endonuclease/exonuclease/phosphatase domain-containing protein</fullName>
    </recommendedName>
</protein>
<dbReference type="AlphaFoldDB" id="A0A2S4PIZ2"/>
<evidence type="ECO:0000313" key="2">
    <source>
        <dbReference type="Proteomes" id="UP000237438"/>
    </source>
</evidence>
<dbReference type="SUPFAM" id="SSF56219">
    <property type="entry name" value="DNase I-like"/>
    <property type="match status" value="1"/>
</dbReference>
<evidence type="ECO:0000313" key="1">
    <source>
        <dbReference type="EMBL" id="POS82001.1"/>
    </source>
</evidence>
<proteinExistence type="predicted"/>
<gene>
    <name evidence="1" type="ORF">EPUL_006009</name>
</gene>
<dbReference type="EMBL" id="PEDP01005088">
    <property type="protein sequence ID" value="POS82001.1"/>
    <property type="molecule type" value="Genomic_DNA"/>
</dbReference>